<dbReference type="InterPro" id="IPR013324">
    <property type="entry name" value="RNA_pol_sigma_r3/r4-like"/>
</dbReference>
<sequence length="116" mass="13664">MNMSAYKHRNMGVISLPTDIEYRNWSKDFTKWKIENDSQLAQYLVYDLGEAAAWDNLVALKNEAKKLSQLEQVILFEHLLEKKTITQLVEECGVPRITLKRLKKQLLQKLRNVMEK</sequence>
<accession>A0A5B8EB23</accession>
<evidence type="ECO:0000313" key="2">
    <source>
        <dbReference type="Proteomes" id="UP000312326"/>
    </source>
</evidence>
<reference evidence="1 2" key="1">
    <citation type="submission" date="2018-06" db="EMBL/GenBank/DDBJ databases">
        <title>Complete genome sequnece of Lactobacillus amylovorus PMRA3.</title>
        <authorList>
            <person name="Nam Y.-D."/>
            <person name="Chung W.-H."/>
            <person name="Park Y.S."/>
            <person name="Kang J."/>
        </authorList>
    </citation>
    <scope>NUCLEOTIDE SEQUENCE [LARGE SCALE GENOMIC DNA]</scope>
    <source>
        <strain evidence="1 2">PMRA3</strain>
    </source>
</reference>
<evidence type="ECO:0008006" key="3">
    <source>
        <dbReference type="Google" id="ProtNLM"/>
    </source>
</evidence>
<protein>
    <recommendedName>
        <fullName evidence="3">Sigma-70 family RNA polymerase sigma factor</fullName>
    </recommendedName>
</protein>
<name>A0A5B8EB23_LACAM</name>
<dbReference type="Proteomes" id="UP000312326">
    <property type="component" value="Chromosome"/>
</dbReference>
<gene>
    <name evidence="1" type="ORF">DM298_00905</name>
</gene>
<organism evidence="1 2">
    <name type="scientific">Lactobacillus amylovorus</name>
    <dbReference type="NCBI Taxonomy" id="1604"/>
    <lineage>
        <taxon>Bacteria</taxon>
        <taxon>Bacillati</taxon>
        <taxon>Bacillota</taxon>
        <taxon>Bacilli</taxon>
        <taxon>Lactobacillales</taxon>
        <taxon>Lactobacillaceae</taxon>
        <taxon>Lactobacillus</taxon>
    </lineage>
</organism>
<proteinExistence type="predicted"/>
<dbReference type="SUPFAM" id="SSF88659">
    <property type="entry name" value="Sigma3 and sigma4 domains of RNA polymerase sigma factors"/>
    <property type="match status" value="1"/>
</dbReference>
<evidence type="ECO:0000313" key="1">
    <source>
        <dbReference type="EMBL" id="QDD69628.1"/>
    </source>
</evidence>
<dbReference type="AlphaFoldDB" id="A0A5B8EB23"/>
<dbReference type="EMBL" id="CP029754">
    <property type="protein sequence ID" value="QDD69628.1"/>
    <property type="molecule type" value="Genomic_DNA"/>
</dbReference>